<evidence type="ECO:0000256" key="3">
    <source>
        <dbReference type="ARBA" id="ARBA00022741"/>
    </source>
</evidence>
<evidence type="ECO:0000259" key="8">
    <source>
        <dbReference type="Pfam" id="PF08335"/>
    </source>
</evidence>
<protein>
    <submittedName>
        <fullName evidence="9">Uncharacterized protein</fullName>
    </submittedName>
</protein>
<keyword evidence="10" id="KW-1185">Reference proteome</keyword>
<evidence type="ECO:0000259" key="7">
    <source>
        <dbReference type="Pfam" id="PF03710"/>
    </source>
</evidence>
<evidence type="ECO:0000256" key="1">
    <source>
        <dbReference type="ARBA" id="ARBA00022679"/>
    </source>
</evidence>
<keyword evidence="3" id="KW-0547">Nucleotide-binding</keyword>
<reference evidence="10" key="1">
    <citation type="journal article" date="2019" name="Microbiol. Resour. Announc.">
        <title>Complete Genome Sequence of Halomonas olivaria, a Moderately Halophilic Bacterium Isolated from Olive Processing Effluents, Obtained by Nanopore Sequencing.</title>
        <authorList>
            <person name="Nagata S."/>
            <person name="Ii K.M."/>
            <person name="Tsukimi T."/>
            <person name="Miura M.C."/>
            <person name="Galipon J."/>
            <person name="Arakawa K."/>
        </authorList>
    </citation>
    <scope>NUCLEOTIDE SEQUENCE [LARGE SCALE GENOMIC DNA]</scope>
    <source>
        <strain evidence="10">TYRC17</strain>
    </source>
</reference>
<dbReference type="Gene3D" id="1.20.120.330">
    <property type="entry name" value="Nucleotidyltransferases domain 2"/>
    <property type="match status" value="1"/>
</dbReference>
<organism evidence="9 10">
    <name type="scientific">Vreelandella olivaria</name>
    <dbReference type="NCBI Taxonomy" id="390919"/>
    <lineage>
        <taxon>Bacteria</taxon>
        <taxon>Pseudomonadati</taxon>
        <taxon>Pseudomonadota</taxon>
        <taxon>Gammaproteobacteria</taxon>
        <taxon>Oceanospirillales</taxon>
        <taxon>Halomonadaceae</taxon>
        <taxon>Vreelandella</taxon>
    </lineage>
</organism>
<feature type="domain" description="Glutamate-ammonia ligase adenylyltransferase repeated" evidence="7">
    <location>
        <begin position="52"/>
        <end position="296"/>
    </location>
</feature>
<keyword evidence="4" id="KW-0067">ATP-binding</keyword>
<dbReference type="InterPro" id="IPR023057">
    <property type="entry name" value="GlnE"/>
</dbReference>
<dbReference type="PANTHER" id="PTHR30621">
    <property type="entry name" value="GLUTAMINE SYNTHETASE ADENYLYLTRANSFERASE"/>
    <property type="match status" value="1"/>
</dbReference>
<keyword evidence="6" id="KW-0511">Multifunctional enzyme</keyword>
<dbReference type="EMBL" id="AP019416">
    <property type="protein sequence ID" value="BBI53182.1"/>
    <property type="molecule type" value="Genomic_DNA"/>
</dbReference>
<dbReference type="InterPro" id="IPR043519">
    <property type="entry name" value="NT_sf"/>
</dbReference>
<dbReference type="Pfam" id="PF03710">
    <property type="entry name" value="GlnE"/>
    <property type="match status" value="1"/>
</dbReference>
<gene>
    <name evidence="9" type="ORF">HORIV_56030</name>
</gene>
<sequence length="509" mass="57151">MSTLPASLHTATQSAWKRLTEALAQADNIAEMTKQELPSSNWQELSESRREALARVLAISTFALDTLIRYPQWLAELDIAGELDANPGRDELASWLNESLEGAEDEEAMQRAIRRFRRKRMLGIIWRDLNRASGYSMWDTARAVSELAEICLEAALTWLEQFYAPRWGLPAPAMTAPPASGDPGHGQAGRGELNLSSDIDLIFAFAEKGETQGGRKSLEHQEYFTKLGQKLIAALDAMTADGFAFRVDMRLRPLGDGGPLVGSFSMLSSYYQDQGREWERYAMLKARPVAGDLDAGGELLAGLRPFVYRKYLDFGAIESLRELKAMINREVKRKGMQSNIKLGPGGIREVEFVVQAFQLIRGGRDTELQVTSLKTALNRLPELGLLPQEVVDELLPDYAFMRDVEHALQALEDRQTQTLPSDDGDRERVAFAMGHEDWPGLIAQLDEVRDRVRQHFDAVIADPEEDIDETNNDSQLGLAQWRLIWRGELEVQEATAHLLMRVLTSQKKP</sequence>
<dbReference type="SUPFAM" id="SSF81593">
    <property type="entry name" value="Nucleotidyltransferase substrate binding subunit/domain"/>
    <property type="match status" value="1"/>
</dbReference>
<evidence type="ECO:0000313" key="10">
    <source>
        <dbReference type="Proteomes" id="UP000289555"/>
    </source>
</evidence>
<dbReference type="Gene3D" id="3.30.460.10">
    <property type="entry name" value="Beta Polymerase, domain 2"/>
    <property type="match status" value="1"/>
</dbReference>
<dbReference type="CDD" id="cd05401">
    <property type="entry name" value="NT_GlnE_GlnD_like"/>
    <property type="match status" value="1"/>
</dbReference>
<evidence type="ECO:0000313" key="9">
    <source>
        <dbReference type="EMBL" id="BBI53182.1"/>
    </source>
</evidence>
<evidence type="ECO:0000256" key="4">
    <source>
        <dbReference type="ARBA" id="ARBA00022840"/>
    </source>
</evidence>
<dbReference type="PANTHER" id="PTHR30621:SF0">
    <property type="entry name" value="BIFUNCTIONAL GLUTAMINE SYNTHETASE ADENYLYLTRANSFERASE_ADENYLYL-REMOVING ENZYME"/>
    <property type="match status" value="1"/>
</dbReference>
<dbReference type="SUPFAM" id="SSF81301">
    <property type="entry name" value="Nucleotidyltransferase"/>
    <property type="match status" value="1"/>
</dbReference>
<keyword evidence="5" id="KW-0460">Magnesium</keyword>
<name>A0ABN5X507_9GAMM</name>
<dbReference type="InterPro" id="IPR005190">
    <property type="entry name" value="GlnE_rpt_dom"/>
</dbReference>
<evidence type="ECO:0000256" key="5">
    <source>
        <dbReference type="ARBA" id="ARBA00022842"/>
    </source>
</evidence>
<dbReference type="Proteomes" id="UP000289555">
    <property type="component" value="Chromosome"/>
</dbReference>
<dbReference type="NCBIfam" id="NF008292">
    <property type="entry name" value="PRK11072.1"/>
    <property type="match status" value="1"/>
</dbReference>
<evidence type="ECO:0000256" key="2">
    <source>
        <dbReference type="ARBA" id="ARBA00022695"/>
    </source>
</evidence>
<evidence type="ECO:0000256" key="6">
    <source>
        <dbReference type="ARBA" id="ARBA00023268"/>
    </source>
</evidence>
<keyword evidence="2" id="KW-0548">Nucleotidyltransferase</keyword>
<feature type="domain" description="PII-uridylyltransferase/Glutamine-synthetase adenylyltransferase" evidence="8">
    <location>
        <begin position="321"/>
        <end position="459"/>
    </location>
</feature>
<accession>A0ABN5X507</accession>
<dbReference type="Gene3D" id="1.10.4050.10">
    <property type="entry name" value="Glutamine synthase adenylyltransferase GlnE"/>
    <property type="match status" value="1"/>
</dbReference>
<proteinExistence type="predicted"/>
<dbReference type="InterPro" id="IPR013546">
    <property type="entry name" value="PII_UdlTrfase/GS_AdlTrfase"/>
</dbReference>
<dbReference type="Pfam" id="PF08335">
    <property type="entry name" value="GlnD_UR_UTase"/>
    <property type="match status" value="1"/>
</dbReference>
<keyword evidence="1" id="KW-0808">Transferase</keyword>